<protein>
    <submittedName>
        <fullName evidence="1">HAD family hydrolase</fullName>
    </submittedName>
</protein>
<gene>
    <name evidence="1" type="ORF">CSPHI_02705</name>
</gene>
<dbReference type="SUPFAM" id="SSF56784">
    <property type="entry name" value="HAD-like"/>
    <property type="match status" value="1"/>
</dbReference>
<dbReference type="OrthoDB" id="9795007at2"/>
<dbReference type="Pfam" id="PF00702">
    <property type="entry name" value="Hydrolase"/>
    <property type="match status" value="1"/>
</dbReference>
<dbReference type="PANTHER" id="PTHR43611:SF3">
    <property type="entry name" value="FLAVIN MONONUCLEOTIDE HYDROLASE 1, CHLOROPLATIC"/>
    <property type="match status" value="1"/>
</dbReference>
<dbReference type="InterPro" id="IPR023214">
    <property type="entry name" value="HAD_sf"/>
</dbReference>
<dbReference type="InterPro" id="IPR036412">
    <property type="entry name" value="HAD-like_sf"/>
</dbReference>
<dbReference type="PANTHER" id="PTHR43611">
    <property type="entry name" value="ALPHA-D-GLUCOSE 1-PHOSPHATE PHOSPHATASE"/>
    <property type="match status" value="1"/>
</dbReference>
<dbReference type="RefSeq" id="WP_075691386.1">
    <property type="nucleotide sequence ID" value="NZ_CP009248.1"/>
</dbReference>
<evidence type="ECO:0000313" key="2">
    <source>
        <dbReference type="Proteomes" id="UP000185469"/>
    </source>
</evidence>
<dbReference type="Gene3D" id="3.40.50.1000">
    <property type="entry name" value="HAD superfamily/HAD-like"/>
    <property type="match status" value="1"/>
</dbReference>
<accession>A0A1L7CWD4</accession>
<dbReference type="EMBL" id="CP009248">
    <property type="protein sequence ID" value="APT90163.1"/>
    <property type="molecule type" value="Genomic_DNA"/>
</dbReference>
<reference evidence="1 2" key="1">
    <citation type="submission" date="2014-08" db="EMBL/GenBank/DDBJ databases">
        <title>Complete genome sequence of Corynebacterium sphenisci CECT 5990(T) (=DSM 44792(T)), isolated from healthy wild penguins.</title>
        <authorList>
            <person name="Ruckert C."/>
            <person name="Albersmeier A."/>
            <person name="Winkler A."/>
            <person name="Kalinowski J."/>
        </authorList>
    </citation>
    <scope>NUCLEOTIDE SEQUENCE [LARGE SCALE GENOMIC DNA]</scope>
    <source>
        <strain evidence="1 2">DSM 44792</strain>
    </source>
</reference>
<dbReference type="Proteomes" id="UP000185469">
    <property type="component" value="Chromosome"/>
</dbReference>
<keyword evidence="2" id="KW-1185">Reference proteome</keyword>
<sequence>MRGLIVDYCGVLDGPEEERARWRALLRAAQGNGVAVAVLSNDPGGPGADHIREFETSGLADAVVLSGEVGAEKPEPEIFDITAERLGLPVADCVLVDDSIVNIHGAVERGMVGVFYQQFDRAVVEITGLFELEGEF</sequence>
<dbReference type="STRING" id="1437874.CSPHI_02705"/>
<dbReference type="GO" id="GO:0016787">
    <property type="term" value="F:hydrolase activity"/>
    <property type="evidence" value="ECO:0007669"/>
    <property type="project" value="UniProtKB-KW"/>
</dbReference>
<name>A0A1L7CWD4_9CORY</name>
<proteinExistence type="predicted"/>
<organism evidence="1 2">
    <name type="scientific">Corynebacterium sphenisci DSM 44792</name>
    <dbReference type="NCBI Taxonomy" id="1437874"/>
    <lineage>
        <taxon>Bacteria</taxon>
        <taxon>Bacillati</taxon>
        <taxon>Actinomycetota</taxon>
        <taxon>Actinomycetes</taxon>
        <taxon>Mycobacteriales</taxon>
        <taxon>Corynebacteriaceae</taxon>
        <taxon>Corynebacterium</taxon>
    </lineage>
</organism>
<keyword evidence="1" id="KW-0378">Hydrolase</keyword>
<evidence type="ECO:0000313" key="1">
    <source>
        <dbReference type="EMBL" id="APT90163.1"/>
    </source>
</evidence>
<dbReference type="NCBIfam" id="TIGR01509">
    <property type="entry name" value="HAD-SF-IA-v3"/>
    <property type="match status" value="1"/>
</dbReference>
<dbReference type="InterPro" id="IPR006439">
    <property type="entry name" value="HAD-SF_hydro_IA"/>
</dbReference>
<dbReference type="KEGG" id="csph:CSPHI_02705"/>
<dbReference type="AlphaFoldDB" id="A0A1L7CWD4"/>